<proteinExistence type="predicted"/>
<keyword evidence="1" id="KW-0238">DNA-binding</keyword>
<dbReference type="SMART" id="SM00530">
    <property type="entry name" value="HTH_XRE"/>
    <property type="match status" value="1"/>
</dbReference>
<keyword evidence="4" id="KW-1185">Reference proteome</keyword>
<dbReference type="PROSITE" id="PS50943">
    <property type="entry name" value="HTH_CROC1"/>
    <property type="match status" value="1"/>
</dbReference>
<dbReference type="PANTHER" id="PTHR46558:SF4">
    <property type="entry name" value="DNA-BIDING PHAGE PROTEIN"/>
    <property type="match status" value="1"/>
</dbReference>
<evidence type="ECO:0000259" key="2">
    <source>
        <dbReference type="PROSITE" id="PS50943"/>
    </source>
</evidence>
<evidence type="ECO:0000313" key="4">
    <source>
        <dbReference type="Proteomes" id="UP001501725"/>
    </source>
</evidence>
<dbReference type="Pfam" id="PF01381">
    <property type="entry name" value="HTH_3"/>
    <property type="match status" value="1"/>
</dbReference>
<reference evidence="4" key="1">
    <citation type="journal article" date="2019" name="Int. J. Syst. Evol. Microbiol.">
        <title>The Global Catalogue of Microorganisms (GCM) 10K type strain sequencing project: providing services to taxonomists for standard genome sequencing and annotation.</title>
        <authorList>
            <consortium name="The Broad Institute Genomics Platform"/>
            <consortium name="The Broad Institute Genome Sequencing Center for Infectious Disease"/>
            <person name="Wu L."/>
            <person name="Ma J."/>
        </authorList>
    </citation>
    <scope>NUCLEOTIDE SEQUENCE [LARGE SCALE GENOMIC DNA]</scope>
    <source>
        <strain evidence="4">JCM 17919</strain>
    </source>
</reference>
<name>A0ABP8H4S3_9BACT</name>
<evidence type="ECO:0000313" key="3">
    <source>
        <dbReference type="EMBL" id="GAA4334373.1"/>
    </source>
</evidence>
<organism evidence="3 4">
    <name type="scientific">Flaviaesturariibacter amylovorans</name>
    <dbReference type="NCBI Taxonomy" id="1084520"/>
    <lineage>
        <taxon>Bacteria</taxon>
        <taxon>Pseudomonadati</taxon>
        <taxon>Bacteroidota</taxon>
        <taxon>Chitinophagia</taxon>
        <taxon>Chitinophagales</taxon>
        <taxon>Chitinophagaceae</taxon>
        <taxon>Flaviaestuariibacter</taxon>
    </lineage>
</organism>
<evidence type="ECO:0000256" key="1">
    <source>
        <dbReference type="ARBA" id="ARBA00023125"/>
    </source>
</evidence>
<dbReference type="InterPro" id="IPR001387">
    <property type="entry name" value="Cro/C1-type_HTH"/>
</dbReference>
<dbReference type="InterPro" id="IPR010982">
    <property type="entry name" value="Lambda_DNA-bd_dom_sf"/>
</dbReference>
<dbReference type="CDD" id="cd00093">
    <property type="entry name" value="HTH_XRE"/>
    <property type="match status" value="1"/>
</dbReference>
<accession>A0ABP8H4S3</accession>
<dbReference type="Gene3D" id="1.10.260.40">
    <property type="entry name" value="lambda repressor-like DNA-binding domains"/>
    <property type="match status" value="1"/>
</dbReference>
<protein>
    <submittedName>
        <fullName evidence="3">Helix-turn-helix transcriptional regulator</fullName>
    </submittedName>
</protein>
<dbReference type="SUPFAM" id="SSF47413">
    <property type="entry name" value="lambda repressor-like DNA-binding domains"/>
    <property type="match status" value="1"/>
</dbReference>
<gene>
    <name evidence="3" type="ORF">GCM10023184_28370</name>
</gene>
<sequence length="130" mass="15019">MDTMETSRTLNHIGRKIVRIRELRGMKQDALARLLGVSQQAVSRLEQSEMVDEERLKAIADALGVTPEAIRQFNEEALFNNIQNNSDTSSNNSIVNYQFNPIDKIVELYERLLQSEREKVEMLQQIIDKK</sequence>
<dbReference type="PANTHER" id="PTHR46558">
    <property type="entry name" value="TRACRIPTIONAL REGULATORY PROTEIN-RELATED-RELATED"/>
    <property type="match status" value="1"/>
</dbReference>
<dbReference type="EMBL" id="BAABGY010000008">
    <property type="protein sequence ID" value="GAA4334373.1"/>
    <property type="molecule type" value="Genomic_DNA"/>
</dbReference>
<comment type="caution">
    <text evidence="3">The sequence shown here is derived from an EMBL/GenBank/DDBJ whole genome shotgun (WGS) entry which is preliminary data.</text>
</comment>
<feature type="domain" description="HTH cro/C1-type" evidence="2">
    <location>
        <begin position="17"/>
        <end position="70"/>
    </location>
</feature>
<dbReference type="Proteomes" id="UP001501725">
    <property type="component" value="Unassembled WGS sequence"/>
</dbReference>